<dbReference type="PANTHER" id="PTHR21363">
    <property type="entry name" value="PREPHENATE DEHYDROGENASE"/>
    <property type="match status" value="1"/>
</dbReference>
<gene>
    <name evidence="4" type="ORF">GCM10009810_13160</name>
</gene>
<accession>A0ABP4WKG5</accession>
<evidence type="ECO:0000259" key="3">
    <source>
        <dbReference type="PROSITE" id="PS51176"/>
    </source>
</evidence>
<dbReference type="InterPro" id="IPR003099">
    <property type="entry name" value="Prephen_DH"/>
</dbReference>
<dbReference type="Pfam" id="PF20463">
    <property type="entry name" value="PDH_C"/>
    <property type="match status" value="1"/>
</dbReference>
<dbReference type="PROSITE" id="PS51176">
    <property type="entry name" value="PDH_ADH"/>
    <property type="match status" value="1"/>
</dbReference>
<dbReference type="InterPro" id="IPR050812">
    <property type="entry name" value="Preph/Arog_dehydrog"/>
</dbReference>
<dbReference type="SUPFAM" id="SSF48179">
    <property type="entry name" value="6-phosphogluconate dehydrogenase C-terminal domain-like"/>
    <property type="match status" value="1"/>
</dbReference>
<sequence length="370" mass="37600">MPASIPPARLPASVHVIGAGLIGTSIAMVLARAGVRVTLADGSPTGAALAADLSGGVVAEPGEVDLVVVATPPDVAGGVVAVALDRWPRAFVTDVASVKRAVRADVLAANPTAAERYVGGHPMSGRERSGAIAARIDLFEGRTWVITRAEETSDAGVGLVRGVAEAAGSVVRVLSPAEHDQAVAAVSHVPQVAASLVAARLADLTEESVALAGPGVRDVTRIAASDPRLWTQILTGNAPAVAGVLRELALDLGRVVDALDALTDPDALAPGARATIAGAIAAGNRGHDRLPGKHGAPQTAYRIVTVLIPDEPGQLGRLFQDVGDAGVNLEELNLEHGLGAPFGLLELSIVPEAETTLIAALTARGWRLHT</sequence>
<protein>
    <submittedName>
        <fullName evidence="4">Prephenate dehydrogenase</fullName>
    </submittedName>
</protein>
<evidence type="ECO:0000256" key="2">
    <source>
        <dbReference type="ARBA" id="ARBA00023002"/>
    </source>
</evidence>
<dbReference type="Gene3D" id="1.10.3660.10">
    <property type="entry name" value="6-phosphogluconate dehydrogenase C-terminal like domain"/>
    <property type="match status" value="1"/>
</dbReference>
<comment type="similarity">
    <text evidence="1">Belongs to the prephenate/arogenate dehydrogenase family.</text>
</comment>
<dbReference type="InterPro" id="IPR046825">
    <property type="entry name" value="PDH_C"/>
</dbReference>
<dbReference type="Gene3D" id="3.40.50.720">
    <property type="entry name" value="NAD(P)-binding Rossmann-like Domain"/>
    <property type="match status" value="1"/>
</dbReference>
<dbReference type="Proteomes" id="UP001501475">
    <property type="component" value="Unassembled WGS sequence"/>
</dbReference>
<dbReference type="InterPro" id="IPR036291">
    <property type="entry name" value="NAD(P)-bd_dom_sf"/>
</dbReference>
<dbReference type="NCBIfam" id="NF005112">
    <property type="entry name" value="PRK06545.2-4"/>
    <property type="match status" value="1"/>
</dbReference>
<proteinExistence type="inferred from homology"/>
<dbReference type="Pfam" id="PF02153">
    <property type="entry name" value="PDH_N"/>
    <property type="match status" value="1"/>
</dbReference>
<dbReference type="PANTHER" id="PTHR21363:SF0">
    <property type="entry name" value="PREPHENATE DEHYDROGENASE [NADP(+)]"/>
    <property type="match status" value="1"/>
</dbReference>
<comment type="caution">
    <text evidence="4">The sequence shown here is derived from an EMBL/GenBank/DDBJ whole genome shotgun (WGS) entry which is preliminary data.</text>
</comment>
<organism evidence="4 5">
    <name type="scientific">Nostocoides vanveenii</name>
    <dbReference type="NCBI Taxonomy" id="330835"/>
    <lineage>
        <taxon>Bacteria</taxon>
        <taxon>Bacillati</taxon>
        <taxon>Actinomycetota</taxon>
        <taxon>Actinomycetes</taxon>
        <taxon>Micrococcales</taxon>
        <taxon>Intrasporangiaceae</taxon>
        <taxon>Nostocoides</taxon>
    </lineage>
</organism>
<dbReference type="InterPro" id="IPR046826">
    <property type="entry name" value="PDH_N"/>
</dbReference>
<keyword evidence="2" id="KW-0560">Oxidoreductase</keyword>
<dbReference type="InterPro" id="IPR008927">
    <property type="entry name" value="6-PGluconate_DH-like_C_sf"/>
</dbReference>
<keyword evidence="5" id="KW-1185">Reference proteome</keyword>
<evidence type="ECO:0000256" key="1">
    <source>
        <dbReference type="ARBA" id="ARBA00007964"/>
    </source>
</evidence>
<evidence type="ECO:0000313" key="5">
    <source>
        <dbReference type="Proteomes" id="UP001501475"/>
    </source>
</evidence>
<dbReference type="NCBIfam" id="NF005111">
    <property type="entry name" value="PRK06545.2-3"/>
    <property type="match status" value="1"/>
</dbReference>
<dbReference type="SUPFAM" id="SSF51735">
    <property type="entry name" value="NAD(P)-binding Rossmann-fold domains"/>
    <property type="match status" value="1"/>
</dbReference>
<reference evidence="5" key="1">
    <citation type="journal article" date="2019" name="Int. J. Syst. Evol. Microbiol.">
        <title>The Global Catalogue of Microorganisms (GCM) 10K type strain sequencing project: providing services to taxonomists for standard genome sequencing and annotation.</title>
        <authorList>
            <consortium name="The Broad Institute Genomics Platform"/>
            <consortium name="The Broad Institute Genome Sequencing Center for Infectious Disease"/>
            <person name="Wu L."/>
            <person name="Ma J."/>
        </authorList>
    </citation>
    <scope>NUCLEOTIDE SEQUENCE [LARGE SCALE GENOMIC DNA]</scope>
    <source>
        <strain evidence="5">JCM 15591</strain>
    </source>
</reference>
<dbReference type="EMBL" id="BAAAPN010000034">
    <property type="protein sequence ID" value="GAA1754736.1"/>
    <property type="molecule type" value="Genomic_DNA"/>
</dbReference>
<feature type="domain" description="Prephenate/arogenate dehydrogenase" evidence="3">
    <location>
        <begin position="12"/>
        <end position="290"/>
    </location>
</feature>
<evidence type="ECO:0000313" key="4">
    <source>
        <dbReference type="EMBL" id="GAA1754736.1"/>
    </source>
</evidence>
<name>A0ABP4WKG5_9MICO</name>
<dbReference type="RefSeq" id="WP_324388059.1">
    <property type="nucleotide sequence ID" value="NZ_BAAAPN010000034.1"/>
</dbReference>